<dbReference type="PANTHER" id="PTHR10344">
    <property type="entry name" value="THYMIDYLATE KINASE"/>
    <property type="match status" value="1"/>
</dbReference>
<keyword evidence="6 12" id="KW-0547">Nucleotide-binding</keyword>
<dbReference type="GO" id="GO:0004798">
    <property type="term" value="F:dTMP kinase activity"/>
    <property type="evidence" value="ECO:0007669"/>
    <property type="project" value="UniProtKB-UniRule"/>
</dbReference>
<keyword evidence="8 12" id="KW-0067">ATP-binding</keyword>
<reference evidence="14" key="1">
    <citation type="submission" date="2018-01" db="EMBL/GenBank/DDBJ databases">
        <authorList>
            <person name="Regsiter A."/>
            <person name="William W."/>
        </authorList>
    </citation>
    <scope>NUCLEOTIDE SEQUENCE</scope>
    <source>
        <strain evidence="14">TRIP AH-1</strain>
    </source>
</reference>
<gene>
    <name evidence="12 14" type="primary">tmk</name>
    <name evidence="14" type="ORF">PITCH_A1910055</name>
</gene>
<evidence type="ECO:0000259" key="13">
    <source>
        <dbReference type="Pfam" id="PF02223"/>
    </source>
</evidence>
<accession>A0A445MW62</accession>
<dbReference type="SUPFAM" id="SSF52540">
    <property type="entry name" value="P-loop containing nucleoside triphosphate hydrolases"/>
    <property type="match status" value="1"/>
</dbReference>
<dbReference type="GO" id="GO:0005829">
    <property type="term" value="C:cytosol"/>
    <property type="evidence" value="ECO:0007669"/>
    <property type="project" value="TreeGrafter"/>
</dbReference>
<keyword evidence="5 12" id="KW-0545">Nucleotide biosynthesis</keyword>
<dbReference type="InterPro" id="IPR018094">
    <property type="entry name" value="Thymidylate_kinase"/>
</dbReference>
<evidence type="ECO:0000256" key="6">
    <source>
        <dbReference type="ARBA" id="ARBA00022741"/>
    </source>
</evidence>
<comment type="similarity">
    <text evidence="1 12">Belongs to the thymidylate kinase family.</text>
</comment>
<dbReference type="GO" id="GO:0006235">
    <property type="term" value="P:dTTP biosynthetic process"/>
    <property type="evidence" value="ECO:0007669"/>
    <property type="project" value="UniProtKB-UniRule"/>
</dbReference>
<feature type="domain" description="Thymidylate kinase-like" evidence="13">
    <location>
        <begin position="5"/>
        <end position="198"/>
    </location>
</feature>
<evidence type="ECO:0000256" key="8">
    <source>
        <dbReference type="ARBA" id="ARBA00022840"/>
    </source>
</evidence>
<sequence length="213" mass="23942">MFLTFEGIEGCGKSTQAKRLVARLTELKIPVIHTIEPGGTGIGQDIRGILLDNSNECLAPLAELFLYAADRAQHMTEVIKPALLNGTWVVSDRFFDATVAYQGYGRNQDISLIKMLNSRACSDITPDKTFLIDCPVEIGLERAFRRNRELKQEGKARFEREKVAFHESVRKGYLTIAADEPDRFVIIDGSLNEEDQEALIFENIRPLIPQGRC</sequence>
<dbReference type="HAMAP" id="MF_00165">
    <property type="entry name" value="Thymidylate_kinase"/>
    <property type="match status" value="1"/>
</dbReference>
<name>A0A445MW62_9BACT</name>
<organism evidence="14">
    <name type="scientific">uncultured Desulfobacterium sp</name>
    <dbReference type="NCBI Taxonomy" id="201089"/>
    <lineage>
        <taxon>Bacteria</taxon>
        <taxon>Pseudomonadati</taxon>
        <taxon>Thermodesulfobacteriota</taxon>
        <taxon>Desulfobacteria</taxon>
        <taxon>Desulfobacterales</taxon>
        <taxon>Desulfobacteriaceae</taxon>
        <taxon>Desulfobacterium</taxon>
        <taxon>environmental samples</taxon>
    </lineage>
</organism>
<dbReference type="EMBL" id="OJIN01000103">
    <property type="protein sequence ID" value="SPD73649.1"/>
    <property type="molecule type" value="Genomic_DNA"/>
</dbReference>
<keyword evidence="4 12" id="KW-0808">Transferase</keyword>
<evidence type="ECO:0000256" key="1">
    <source>
        <dbReference type="ARBA" id="ARBA00009776"/>
    </source>
</evidence>
<dbReference type="Gene3D" id="3.40.50.300">
    <property type="entry name" value="P-loop containing nucleotide triphosphate hydrolases"/>
    <property type="match status" value="1"/>
</dbReference>
<dbReference type="GO" id="GO:0005524">
    <property type="term" value="F:ATP binding"/>
    <property type="evidence" value="ECO:0007669"/>
    <property type="project" value="UniProtKB-UniRule"/>
</dbReference>
<evidence type="ECO:0000256" key="3">
    <source>
        <dbReference type="ARBA" id="ARBA00017144"/>
    </source>
</evidence>
<protein>
    <recommendedName>
        <fullName evidence="3 12">Thymidylate kinase</fullName>
        <ecNumber evidence="2 12">2.7.4.9</ecNumber>
    </recommendedName>
    <alternativeName>
        <fullName evidence="9 12">dTMP kinase</fullName>
    </alternativeName>
</protein>
<dbReference type="InterPro" id="IPR039430">
    <property type="entry name" value="Thymidylate_kin-like_dom"/>
</dbReference>
<dbReference type="PANTHER" id="PTHR10344:SF4">
    <property type="entry name" value="UMP-CMP KINASE 2, MITOCHONDRIAL"/>
    <property type="match status" value="1"/>
</dbReference>
<dbReference type="FunFam" id="3.40.50.300:FF:000225">
    <property type="entry name" value="Thymidylate kinase"/>
    <property type="match status" value="1"/>
</dbReference>
<dbReference type="EC" id="2.7.4.9" evidence="2 12"/>
<dbReference type="CDD" id="cd01672">
    <property type="entry name" value="TMPK"/>
    <property type="match status" value="1"/>
</dbReference>
<evidence type="ECO:0000256" key="11">
    <source>
        <dbReference type="ARBA" id="ARBA00057735"/>
    </source>
</evidence>
<feature type="binding site" evidence="12">
    <location>
        <begin position="7"/>
        <end position="14"/>
    </location>
    <ligand>
        <name>ATP</name>
        <dbReference type="ChEBI" id="CHEBI:30616"/>
    </ligand>
</feature>
<evidence type="ECO:0000313" key="14">
    <source>
        <dbReference type="EMBL" id="SPD73649.1"/>
    </source>
</evidence>
<evidence type="ECO:0000256" key="10">
    <source>
        <dbReference type="ARBA" id="ARBA00048743"/>
    </source>
</evidence>
<keyword evidence="7 12" id="KW-0418">Kinase</keyword>
<evidence type="ECO:0000256" key="4">
    <source>
        <dbReference type="ARBA" id="ARBA00022679"/>
    </source>
</evidence>
<evidence type="ECO:0000256" key="7">
    <source>
        <dbReference type="ARBA" id="ARBA00022777"/>
    </source>
</evidence>
<dbReference type="AlphaFoldDB" id="A0A445MW62"/>
<dbReference type="NCBIfam" id="TIGR00041">
    <property type="entry name" value="DTMP_kinase"/>
    <property type="match status" value="1"/>
</dbReference>
<proteinExistence type="inferred from homology"/>
<dbReference type="InterPro" id="IPR027417">
    <property type="entry name" value="P-loop_NTPase"/>
</dbReference>
<evidence type="ECO:0000256" key="2">
    <source>
        <dbReference type="ARBA" id="ARBA00012980"/>
    </source>
</evidence>
<evidence type="ECO:0000256" key="9">
    <source>
        <dbReference type="ARBA" id="ARBA00029962"/>
    </source>
</evidence>
<comment type="function">
    <text evidence="11 12">Phosphorylation of dTMP to form dTDP in both de novo and salvage pathways of dTTP synthesis.</text>
</comment>
<dbReference type="GO" id="GO:0006227">
    <property type="term" value="P:dUDP biosynthetic process"/>
    <property type="evidence" value="ECO:0007669"/>
    <property type="project" value="TreeGrafter"/>
</dbReference>
<evidence type="ECO:0000256" key="5">
    <source>
        <dbReference type="ARBA" id="ARBA00022727"/>
    </source>
</evidence>
<comment type="catalytic activity">
    <reaction evidence="10 12">
        <text>dTMP + ATP = dTDP + ADP</text>
        <dbReference type="Rhea" id="RHEA:13517"/>
        <dbReference type="ChEBI" id="CHEBI:30616"/>
        <dbReference type="ChEBI" id="CHEBI:58369"/>
        <dbReference type="ChEBI" id="CHEBI:63528"/>
        <dbReference type="ChEBI" id="CHEBI:456216"/>
        <dbReference type="EC" id="2.7.4.9"/>
    </reaction>
</comment>
<dbReference type="Pfam" id="PF02223">
    <property type="entry name" value="Thymidylate_kin"/>
    <property type="match status" value="1"/>
</dbReference>
<evidence type="ECO:0000256" key="12">
    <source>
        <dbReference type="HAMAP-Rule" id="MF_00165"/>
    </source>
</evidence>
<dbReference type="GO" id="GO:0006233">
    <property type="term" value="P:dTDP biosynthetic process"/>
    <property type="evidence" value="ECO:0007669"/>
    <property type="project" value="InterPro"/>
</dbReference>